<dbReference type="Proteomes" id="UP000190285">
    <property type="component" value="Unassembled WGS sequence"/>
</dbReference>
<dbReference type="InterPro" id="IPR036638">
    <property type="entry name" value="HLH_DNA-bd_sf"/>
</dbReference>
<dbReference type="RefSeq" id="WP_079495628.1">
    <property type="nucleotide sequence ID" value="NZ_FUZT01000019.1"/>
</dbReference>
<organism evidence="2 3">
    <name type="scientific">Maledivibacter halophilus</name>
    <dbReference type="NCBI Taxonomy" id="36842"/>
    <lineage>
        <taxon>Bacteria</taxon>
        <taxon>Bacillati</taxon>
        <taxon>Bacillota</taxon>
        <taxon>Clostridia</taxon>
        <taxon>Peptostreptococcales</taxon>
        <taxon>Caminicellaceae</taxon>
        <taxon>Maledivibacter</taxon>
    </lineage>
</organism>
<keyword evidence="3" id="KW-1185">Reference proteome</keyword>
<dbReference type="InterPro" id="IPR037208">
    <property type="entry name" value="Spo0E-like_sf"/>
</dbReference>
<feature type="region of interest" description="Disordered" evidence="1">
    <location>
        <begin position="1"/>
        <end position="44"/>
    </location>
</feature>
<dbReference type="EMBL" id="FUZT01000019">
    <property type="protein sequence ID" value="SKC89454.1"/>
    <property type="molecule type" value="Genomic_DNA"/>
</dbReference>
<reference evidence="2 3" key="1">
    <citation type="submission" date="2017-02" db="EMBL/GenBank/DDBJ databases">
        <authorList>
            <person name="Peterson S.W."/>
        </authorList>
    </citation>
    <scope>NUCLEOTIDE SEQUENCE [LARGE SCALE GENOMIC DNA]</scope>
    <source>
        <strain evidence="2 3">M1</strain>
    </source>
</reference>
<dbReference type="GO" id="GO:0046983">
    <property type="term" value="F:protein dimerization activity"/>
    <property type="evidence" value="ECO:0007669"/>
    <property type="project" value="InterPro"/>
</dbReference>
<evidence type="ECO:0000313" key="3">
    <source>
        <dbReference type="Proteomes" id="UP000190285"/>
    </source>
</evidence>
<dbReference type="SUPFAM" id="SSF140500">
    <property type="entry name" value="BAS1536-like"/>
    <property type="match status" value="1"/>
</dbReference>
<accession>A0A1T5MN73</accession>
<dbReference type="InterPro" id="IPR018540">
    <property type="entry name" value="Spo0E-like"/>
</dbReference>
<dbReference type="Gene3D" id="4.10.280.10">
    <property type="entry name" value="Helix-loop-helix DNA-binding domain"/>
    <property type="match status" value="1"/>
</dbReference>
<protein>
    <submittedName>
        <fullName evidence="2">Spo0E like sporulation regulatory protein</fullName>
    </submittedName>
</protein>
<gene>
    <name evidence="2" type="ORF">SAMN02194393_05039</name>
</gene>
<dbReference type="Pfam" id="PF09388">
    <property type="entry name" value="SpoOE-like"/>
    <property type="match status" value="1"/>
</dbReference>
<evidence type="ECO:0000256" key="1">
    <source>
        <dbReference type="SAM" id="MobiDB-lite"/>
    </source>
</evidence>
<dbReference type="AlphaFoldDB" id="A0A1T5MN73"/>
<name>A0A1T5MN73_9FIRM</name>
<evidence type="ECO:0000313" key="2">
    <source>
        <dbReference type="EMBL" id="SKC89454.1"/>
    </source>
</evidence>
<proteinExistence type="predicted"/>
<sequence>MPYNDSKSKKCGGWSAADEHNSSSQSSSLSEKEENDDNKKELKKIKDSINNMRYKMYKTAKFNAKENIVITDETVEVSQELDIIIVEYYRKNKI</sequence>
<dbReference type="GO" id="GO:0043937">
    <property type="term" value="P:regulation of sporulation"/>
    <property type="evidence" value="ECO:0007669"/>
    <property type="project" value="InterPro"/>
</dbReference>
<dbReference type="OrthoDB" id="2680637at2"/>